<comment type="caution">
    <text evidence="2">The sequence shown here is derived from an EMBL/GenBank/DDBJ whole genome shotgun (WGS) entry which is preliminary data.</text>
</comment>
<dbReference type="Proteomes" id="UP000552709">
    <property type="component" value="Unassembled WGS sequence"/>
</dbReference>
<dbReference type="RefSeq" id="WP_229789914.1">
    <property type="nucleotide sequence ID" value="NZ_JACHFL010000005.1"/>
</dbReference>
<dbReference type="InterPro" id="IPR014922">
    <property type="entry name" value="YdhG-like"/>
</dbReference>
<dbReference type="SUPFAM" id="SSF159888">
    <property type="entry name" value="YdhG-like"/>
    <property type="match status" value="1"/>
</dbReference>
<keyword evidence="3" id="KW-1185">Reference proteome</keyword>
<proteinExistence type="predicted"/>
<feature type="domain" description="YdhG-like" evidence="1">
    <location>
        <begin position="54"/>
        <end position="149"/>
    </location>
</feature>
<dbReference type="Gene3D" id="3.90.1150.200">
    <property type="match status" value="1"/>
</dbReference>
<protein>
    <recommendedName>
        <fullName evidence="1">YdhG-like domain-containing protein</fullName>
    </recommendedName>
</protein>
<sequence>MNRIRAVFQRVCQGTPERVLSLRGRNMGKADVSADQSASELISEKIAQLGDWRGATLGRMRQLIHEADPGVTETWKWGGTPVWEHDGVLCTGETYRKAVKLTFAQGASLDDPDGLFNASLEGKTRRAIDIHEGELPDEAAFRALIQQAVRFNGARKAKRT</sequence>
<dbReference type="EMBL" id="JACHFL010000005">
    <property type="protein sequence ID" value="MBB5363314.1"/>
    <property type="molecule type" value="Genomic_DNA"/>
</dbReference>
<evidence type="ECO:0000259" key="1">
    <source>
        <dbReference type="Pfam" id="PF08818"/>
    </source>
</evidence>
<dbReference type="Pfam" id="PF08818">
    <property type="entry name" value="DUF1801"/>
    <property type="match status" value="1"/>
</dbReference>
<accession>A0A7W8NDJ9</accession>
<reference evidence="2 3" key="1">
    <citation type="submission" date="2020-08" db="EMBL/GenBank/DDBJ databases">
        <title>Genomic Encyclopedia of Type Strains, Phase IV (KMG-IV): sequencing the most valuable type-strain genomes for metagenomic binning, comparative biology and taxonomic classification.</title>
        <authorList>
            <person name="Goeker M."/>
        </authorList>
    </citation>
    <scope>NUCLEOTIDE SEQUENCE [LARGE SCALE GENOMIC DNA]</scope>
    <source>
        <strain evidence="2 3">DSM 27939</strain>
    </source>
</reference>
<dbReference type="AlphaFoldDB" id="A0A7W8NDJ9"/>
<evidence type="ECO:0000313" key="2">
    <source>
        <dbReference type="EMBL" id="MBB5363314.1"/>
    </source>
</evidence>
<name>A0A7W8NDJ9_9DEIO</name>
<organism evidence="2 3">
    <name type="scientific">Deinococcus humi</name>
    <dbReference type="NCBI Taxonomy" id="662880"/>
    <lineage>
        <taxon>Bacteria</taxon>
        <taxon>Thermotogati</taxon>
        <taxon>Deinococcota</taxon>
        <taxon>Deinococci</taxon>
        <taxon>Deinococcales</taxon>
        <taxon>Deinococcaceae</taxon>
        <taxon>Deinococcus</taxon>
    </lineage>
</organism>
<gene>
    <name evidence="2" type="ORF">HNQ08_002412</name>
</gene>
<evidence type="ECO:0000313" key="3">
    <source>
        <dbReference type="Proteomes" id="UP000552709"/>
    </source>
</evidence>